<feature type="transmembrane region" description="Helical" evidence="1">
    <location>
        <begin position="34"/>
        <end position="50"/>
    </location>
</feature>
<dbReference type="EMBL" id="BAAAQD010000022">
    <property type="protein sequence ID" value="GAA1552322.1"/>
    <property type="molecule type" value="Genomic_DNA"/>
</dbReference>
<feature type="transmembrane region" description="Helical" evidence="1">
    <location>
        <begin position="137"/>
        <end position="157"/>
    </location>
</feature>
<keyword evidence="1" id="KW-0812">Transmembrane</keyword>
<accession>A0ABN2C4G7</accession>
<evidence type="ECO:0000313" key="3">
    <source>
        <dbReference type="Proteomes" id="UP001501470"/>
    </source>
</evidence>
<protein>
    <recommendedName>
        <fullName evidence="4">Integral membrane protein</fullName>
    </recommendedName>
</protein>
<reference evidence="2 3" key="1">
    <citation type="journal article" date="2019" name="Int. J. Syst. Evol. Microbiol.">
        <title>The Global Catalogue of Microorganisms (GCM) 10K type strain sequencing project: providing services to taxonomists for standard genome sequencing and annotation.</title>
        <authorList>
            <consortium name="The Broad Institute Genomics Platform"/>
            <consortium name="The Broad Institute Genome Sequencing Center for Infectious Disease"/>
            <person name="Wu L."/>
            <person name="Ma J."/>
        </authorList>
    </citation>
    <scope>NUCLEOTIDE SEQUENCE [LARGE SCALE GENOMIC DNA]</scope>
    <source>
        <strain evidence="2 3">JCM 15933</strain>
    </source>
</reference>
<evidence type="ECO:0000313" key="2">
    <source>
        <dbReference type="EMBL" id="GAA1552322.1"/>
    </source>
</evidence>
<evidence type="ECO:0000256" key="1">
    <source>
        <dbReference type="SAM" id="Phobius"/>
    </source>
</evidence>
<keyword evidence="1" id="KW-1133">Transmembrane helix</keyword>
<feature type="transmembrane region" description="Helical" evidence="1">
    <location>
        <begin position="82"/>
        <end position="99"/>
    </location>
</feature>
<sequence>MLMARADEESTAAGIYGVIVSAAVMAASHAHTAAATAVAVVVTLLVYWSAERYARLVAERIHEGHRPAWAVVRRQLASGWEMVTASAVPVAVLVAADLAGHSQPWSVVAALVCSTLLLCLAGWEVGRHGRLSRAERVVSAAVAGSFGVALIVLKTALH</sequence>
<keyword evidence="3" id="KW-1185">Reference proteome</keyword>
<organism evidence="2 3">
    <name type="scientific">Dactylosporangium maewongense</name>
    <dbReference type="NCBI Taxonomy" id="634393"/>
    <lineage>
        <taxon>Bacteria</taxon>
        <taxon>Bacillati</taxon>
        <taxon>Actinomycetota</taxon>
        <taxon>Actinomycetes</taxon>
        <taxon>Micromonosporales</taxon>
        <taxon>Micromonosporaceae</taxon>
        <taxon>Dactylosporangium</taxon>
    </lineage>
</organism>
<evidence type="ECO:0008006" key="4">
    <source>
        <dbReference type="Google" id="ProtNLM"/>
    </source>
</evidence>
<gene>
    <name evidence="2" type="ORF">GCM10009827_086330</name>
</gene>
<comment type="caution">
    <text evidence="2">The sequence shown here is derived from an EMBL/GenBank/DDBJ whole genome shotgun (WGS) entry which is preliminary data.</text>
</comment>
<feature type="transmembrane region" description="Helical" evidence="1">
    <location>
        <begin position="12"/>
        <end position="28"/>
    </location>
</feature>
<keyword evidence="1" id="KW-0472">Membrane</keyword>
<name>A0ABN2C4G7_9ACTN</name>
<feature type="transmembrane region" description="Helical" evidence="1">
    <location>
        <begin position="105"/>
        <end position="125"/>
    </location>
</feature>
<proteinExistence type="predicted"/>
<dbReference type="Proteomes" id="UP001501470">
    <property type="component" value="Unassembled WGS sequence"/>
</dbReference>